<dbReference type="GO" id="GO:0006352">
    <property type="term" value="P:DNA-templated transcription initiation"/>
    <property type="evidence" value="ECO:0007669"/>
    <property type="project" value="InterPro"/>
</dbReference>
<evidence type="ECO:0000259" key="5">
    <source>
        <dbReference type="Pfam" id="PF04542"/>
    </source>
</evidence>
<dbReference type="InterPro" id="IPR007627">
    <property type="entry name" value="RNA_pol_sigma70_r2"/>
</dbReference>
<dbReference type="Pfam" id="PF04542">
    <property type="entry name" value="Sigma70_r2"/>
    <property type="match status" value="1"/>
</dbReference>
<keyword evidence="3" id="KW-0731">Sigma factor</keyword>
<name>A0A0F9MYV8_9ZZZZ</name>
<gene>
    <name evidence="7" type="ORF">LCGC14_1400310</name>
</gene>
<protein>
    <recommendedName>
        <fullName evidence="8">HTH luxR-type domain-containing protein</fullName>
    </recommendedName>
</protein>
<dbReference type="InterPro" id="IPR013325">
    <property type="entry name" value="RNA_pol_sigma_r2"/>
</dbReference>
<comment type="caution">
    <text evidence="7">The sequence shown here is derived from an EMBL/GenBank/DDBJ whole genome shotgun (WGS) entry which is preliminary data.</text>
</comment>
<evidence type="ECO:0000256" key="3">
    <source>
        <dbReference type="ARBA" id="ARBA00023082"/>
    </source>
</evidence>
<dbReference type="GO" id="GO:0016987">
    <property type="term" value="F:sigma factor activity"/>
    <property type="evidence" value="ECO:0007669"/>
    <property type="project" value="UniProtKB-KW"/>
</dbReference>
<sequence>MRKLTLQQGEHVSDLYVEHRGWLQRWLTHKLSCDEKALDLLQATFIRLMAKPEKLGDLREPRAYLTTIANGLVSDHWRRQSVEQTYLDALTLHPTEHQPSEEQRALAIELLTQLNTLLQQMKPLIRSTFLLSQLDGLTYRQIADQLHVSERTVKSYMAQAMLHCLRLKNQTDN</sequence>
<keyword evidence="2" id="KW-0805">Transcription regulation</keyword>
<evidence type="ECO:0000259" key="6">
    <source>
        <dbReference type="Pfam" id="PF08281"/>
    </source>
</evidence>
<dbReference type="InterPro" id="IPR036388">
    <property type="entry name" value="WH-like_DNA-bd_sf"/>
</dbReference>
<dbReference type="EMBL" id="LAZR01009141">
    <property type="protein sequence ID" value="KKM74442.1"/>
    <property type="molecule type" value="Genomic_DNA"/>
</dbReference>
<dbReference type="SUPFAM" id="SSF88659">
    <property type="entry name" value="Sigma3 and sigma4 domains of RNA polymerase sigma factors"/>
    <property type="match status" value="1"/>
</dbReference>
<organism evidence="7">
    <name type="scientific">marine sediment metagenome</name>
    <dbReference type="NCBI Taxonomy" id="412755"/>
    <lineage>
        <taxon>unclassified sequences</taxon>
        <taxon>metagenomes</taxon>
        <taxon>ecological metagenomes</taxon>
    </lineage>
</organism>
<feature type="domain" description="RNA polymerase sigma factor 70 region 4 type 2" evidence="6">
    <location>
        <begin position="113"/>
        <end position="164"/>
    </location>
</feature>
<evidence type="ECO:0008006" key="8">
    <source>
        <dbReference type="Google" id="ProtNLM"/>
    </source>
</evidence>
<reference evidence="7" key="1">
    <citation type="journal article" date="2015" name="Nature">
        <title>Complex archaea that bridge the gap between prokaryotes and eukaryotes.</title>
        <authorList>
            <person name="Spang A."/>
            <person name="Saw J.H."/>
            <person name="Jorgensen S.L."/>
            <person name="Zaremba-Niedzwiedzka K."/>
            <person name="Martijn J."/>
            <person name="Lind A.E."/>
            <person name="van Eijk R."/>
            <person name="Schleper C."/>
            <person name="Guy L."/>
            <person name="Ettema T.J."/>
        </authorList>
    </citation>
    <scope>NUCLEOTIDE SEQUENCE</scope>
</reference>
<dbReference type="PANTHER" id="PTHR43133">
    <property type="entry name" value="RNA POLYMERASE ECF-TYPE SIGMA FACTO"/>
    <property type="match status" value="1"/>
</dbReference>
<proteinExistence type="inferred from homology"/>
<keyword evidence="4" id="KW-0804">Transcription</keyword>
<dbReference type="NCBIfam" id="TIGR02937">
    <property type="entry name" value="sigma70-ECF"/>
    <property type="match status" value="1"/>
</dbReference>
<dbReference type="SUPFAM" id="SSF88946">
    <property type="entry name" value="Sigma2 domain of RNA polymerase sigma factors"/>
    <property type="match status" value="1"/>
</dbReference>
<dbReference type="InterPro" id="IPR039425">
    <property type="entry name" value="RNA_pol_sigma-70-like"/>
</dbReference>
<feature type="domain" description="RNA polymerase sigma-70 region 2" evidence="5">
    <location>
        <begin position="15"/>
        <end position="81"/>
    </location>
</feature>
<evidence type="ECO:0000256" key="4">
    <source>
        <dbReference type="ARBA" id="ARBA00023163"/>
    </source>
</evidence>
<dbReference type="InterPro" id="IPR013324">
    <property type="entry name" value="RNA_pol_sigma_r3/r4-like"/>
</dbReference>
<evidence type="ECO:0000256" key="2">
    <source>
        <dbReference type="ARBA" id="ARBA00023015"/>
    </source>
</evidence>
<dbReference type="Pfam" id="PF08281">
    <property type="entry name" value="Sigma70_r4_2"/>
    <property type="match status" value="1"/>
</dbReference>
<dbReference type="AlphaFoldDB" id="A0A0F9MYV8"/>
<dbReference type="GO" id="GO:0003677">
    <property type="term" value="F:DNA binding"/>
    <property type="evidence" value="ECO:0007669"/>
    <property type="project" value="InterPro"/>
</dbReference>
<dbReference type="Gene3D" id="1.10.1740.10">
    <property type="match status" value="1"/>
</dbReference>
<dbReference type="InterPro" id="IPR013249">
    <property type="entry name" value="RNA_pol_sigma70_r4_t2"/>
</dbReference>
<comment type="similarity">
    <text evidence="1">Belongs to the sigma-70 factor family. ECF subfamily.</text>
</comment>
<accession>A0A0F9MYV8</accession>
<evidence type="ECO:0000256" key="1">
    <source>
        <dbReference type="ARBA" id="ARBA00010641"/>
    </source>
</evidence>
<dbReference type="Gene3D" id="1.10.10.10">
    <property type="entry name" value="Winged helix-like DNA-binding domain superfamily/Winged helix DNA-binding domain"/>
    <property type="match status" value="1"/>
</dbReference>
<dbReference type="InterPro" id="IPR014284">
    <property type="entry name" value="RNA_pol_sigma-70_dom"/>
</dbReference>
<evidence type="ECO:0000313" key="7">
    <source>
        <dbReference type="EMBL" id="KKM74442.1"/>
    </source>
</evidence>
<dbReference type="PANTHER" id="PTHR43133:SF63">
    <property type="entry name" value="RNA POLYMERASE SIGMA FACTOR FECI-RELATED"/>
    <property type="match status" value="1"/>
</dbReference>